<evidence type="ECO:0000256" key="4">
    <source>
        <dbReference type="ARBA" id="ARBA00023098"/>
    </source>
</evidence>
<evidence type="ECO:0000313" key="9">
    <source>
        <dbReference type="EMBL" id="KIW70178.1"/>
    </source>
</evidence>
<dbReference type="Gene3D" id="3.90.226.10">
    <property type="entry name" value="2-enoyl-CoA Hydratase, Chain A, domain 1"/>
    <property type="match status" value="1"/>
</dbReference>
<sequence length="312" mass="33779">MSWPTLPARAAYLALRNGRRRNALSLAVLRDLQSQLHAYNTSPSDGRLRILPPFQPEILTELESAVKDGNPDARNQYGWLLEADKWQEHRSELPKVIVLRSEGAVFSSGHDLSELRSLSHDEVKETFRLCAEVMSLIRRSPAPVIGVIQGLTTAAGAQLALTTDLPVAGASTQFRLPGASIGLPCSSPSTAASRRFGHAFTYRMLALAEPVRADQLPGGAVDVVPDGEALEKRVADIVSQLSETTAGQPQALGKWGYWTQLGLNGAHSAHGGDGYEDAVTWTGRLMALHARSADAIEGINAFFEKRPPSWKT</sequence>
<evidence type="ECO:0000256" key="2">
    <source>
        <dbReference type="ARBA" id="ARBA00022832"/>
    </source>
</evidence>
<keyword evidence="2" id="KW-0276">Fatty acid metabolism</keyword>
<dbReference type="GO" id="GO:0006631">
    <property type="term" value="P:fatty acid metabolic process"/>
    <property type="evidence" value="ECO:0007669"/>
    <property type="project" value="UniProtKB-KW"/>
</dbReference>
<dbReference type="Pfam" id="PF00378">
    <property type="entry name" value="ECH_1"/>
    <property type="match status" value="1"/>
</dbReference>
<dbReference type="PROSITE" id="PS00166">
    <property type="entry name" value="ENOYL_COA_HYDRATASE"/>
    <property type="match status" value="1"/>
</dbReference>
<dbReference type="GO" id="GO:0016836">
    <property type="term" value="F:hydro-lyase activity"/>
    <property type="evidence" value="ECO:0007669"/>
    <property type="project" value="TreeGrafter"/>
</dbReference>
<accession>A0A0D2FPE4</accession>
<dbReference type="InterPro" id="IPR018376">
    <property type="entry name" value="Enoyl-CoA_hyd/isom_CS"/>
</dbReference>
<keyword evidence="3" id="KW-0809">Transit peptide</keyword>
<dbReference type="InterPro" id="IPR001753">
    <property type="entry name" value="Enoyl-CoA_hydra/iso"/>
</dbReference>
<gene>
    <name evidence="9" type="ORF">PV04_02472</name>
</gene>
<dbReference type="Proteomes" id="UP000054266">
    <property type="component" value="Unassembled WGS sequence"/>
</dbReference>
<dbReference type="EMBL" id="KN846957">
    <property type="protein sequence ID" value="KIW70178.1"/>
    <property type="molecule type" value="Genomic_DNA"/>
</dbReference>
<dbReference type="SUPFAM" id="SSF52096">
    <property type="entry name" value="ClpP/crotonase"/>
    <property type="match status" value="1"/>
</dbReference>
<proteinExistence type="inferred from homology"/>
<keyword evidence="5" id="KW-0496">Mitochondrion</keyword>
<dbReference type="Gene3D" id="1.10.12.10">
    <property type="entry name" value="Lyase 2-enoyl-coa Hydratase, Chain A, domain 2"/>
    <property type="match status" value="1"/>
</dbReference>
<reference evidence="9 10" key="1">
    <citation type="submission" date="2015-01" db="EMBL/GenBank/DDBJ databases">
        <title>The Genome Sequence of Capronia semiimmersa CBS27337.</title>
        <authorList>
            <consortium name="The Broad Institute Genomics Platform"/>
            <person name="Cuomo C."/>
            <person name="de Hoog S."/>
            <person name="Gorbushina A."/>
            <person name="Stielow B."/>
            <person name="Teixiera M."/>
            <person name="Abouelleil A."/>
            <person name="Chapman S.B."/>
            <person name="Priest M."/>
            <person name="Young S.K."/>
            <person name="Wortman J."/>
            <person name="Nusbaum C."/>
            <person name="Birren B."/>
        </authorList>
    </citation>
    <scope>NUCLEOTIDE SEQUENCE [LARGE SCALE GENOMIC DNA]</scope>
    <source>
        <strain evidence="9 10">CBS 27337</strain>
    </source>
</reference>
<dbReference type="PANTHER" id="PTHR43602">
    <property type="match status" value="1"/>
</dbReference>
<keyword evidence="10" id="KW-1185">Reference proteome</keyword>
<protein>
    <recommendedName>
        <fullName evidence="7">Enoyl-CoA hydratase domain-containing protein 3, mitochondrial</fullName>
    </recommendedName>
</protein>
<evidence type="ECO:0000256" key="7">
    <source>
        <dbReference type="ARBA" id="ARBA00040545"/>
    </source>
</evidence>
<evidence type="ECO:0000256" key="6">
    <source>
        <dbReference type="ARBA" id="ARBA00037410"/>
    </source>
</evidence>
<comment type="subcellular location">
    <subcellularLocation>
        <location evidence="1">Mitochondrion</location>
    </subcellularLocation>
</comment>
<dbReference type="PANTHER" id="PTHR43602:SF1">
    <property type="entry name" value="ENOYL-COA HYDRATASE DOMAIN-CONTAINING PROTEIN 3, MITOCHONDRIAL"/>
    <property type="match status" value="1"/>
</dbReference>
<dbReference type="HOGENOM" id="CLU_009834_1_0_1"/>
<dbReference type="InterPro" id="IPR029045">
    <property type="entry name" value="ClpP/crotonase-like_dom_sf"/>
</dbReference>
<dbReference type="InterPro" id="IPR014748">
    <property type="entry name" value="Enoyl-CoA_hydra_C"/>
</dbReference>
<evidence type="ECO:0000256" key="5">
    <source>
        <dbReference type="ARBA" id="ARBA00023128"/>
    </source>
</evidence>
<dbReference type="AlphaFoldDB" id="A0A0D2FPE4"/>
<comment type="similarity">
    <text evidence="8">Belongs to the enoyl-CoA hydratase/isomerase family.</text>
</comment>
<organism evidence="9 10">
    <name type="scientific">Phialophora macrospora</name>
    <dbReference type="NCBI Taxonomy" id="1851006"/>
    <lineage>
        <taxon>Eukaryota</taxon>
        <taxon>Fungi</taxon>
        <taxon>Dikarya</taxon>
        <taxon>Ascomycota</taxon>
        <taxon>Pezizomycotina</taxon>
        <taxon>Eurotiomycetes</taxon>
        <taxon>Chaetothyriomycetidae</taxon>
        <taxon>Chaetothyriales</taxon>
        <taxon>Herpotrichiellaceae</taxon>
        <taxon>Phialophora</taxon>
    </lineage>
</organism>
<dbReference type="InterPro" id="IPR052377">
    <property type="entry name" value="Mitochondrial_ECH-domain"/>
</dbReference>
<evidence type="ECO:0000256" key="8">
    <source>
        <dbReference type="RuleBase" id="RU003707"/>
    </source>
</evidence>
<keyword evidence="4" id="KW-0443">Lipid metabolism</keyword>
<name>A0A0D2FPE4_9EURO</name>
<evidence type="ECO:0000313" key="10">
    <source>
        <dbReference type="Proteomes" id="UP000054266"/>
    </source>
</evidence>
<evidence type="ECO:0000256" key="3">
    <source>
        <dbReference type="ARBA" id="ARBA00022946"/>
    </source>
</evidence>
<dbReference type="GO" id="GO:0005739">
    <property type="term" value="C:mitochondrion"/>
    <property type="evidence" value="ECO:0007669"/>
    <property type="project" value="UniProtKB-SubCell"/>
</dbReference>
<evidence type="ECO:0000256" key="1">
    <source>
        <dbReference type="ARBA" id="ARBA00004173"/>
    </source>
</evidence>
<dbReference type="CDD" id="cd06558">
    <property type="entry name" value="crotonase-like"/>
    <property type="match status" value="1"/>
</dbReference>
<comment type="function">
    <text evidence="6">May play a role in fatty acid biosynthesis and insulin sensitivity.</text>
</comment>